<dbReference type="GO" id="GO:0016887">
    <property type="term" value="F:ATP hydrolysis activity"/>
    <property type="evidence" value="ECO:0007669"/>
    <property type="project" value="InterPro"/>
</dbReference>
<proteinExistence type="predicted"/>
<sequence length="209" mass="23178">MDVAVADDIESPIWQLWQQSTRHHWCWPCPHCGEYFVPRFNLMRYPPKVSPMAAARETYLECPHCGGVIEDGYKAAMNERGQYVAPGQTIDGNGQVSGDLPDTMSVSYWVSGLASPFVSFDDRIPVSKLSRLATTRWCNRRSMQASVSCIRPVAARCRNGPRSRRRRATPNTGAVKSPRACCGYRSPRTCKSNLSPTSFAAGDPGPRHG</sequence>
<evidence type="ECO:0000256" key="1">
    <source>
        <dbReference type="SAM" id="MobiDB-lite"/>
    </source>
</evidence>
<name>A0A0R3MD64_9BRAD</name>
<protein>
    <recommendedName>
        <fullName evidence="2">Phage terminase large subunit GpA ATPase domain-containing protein</fullName>
    </recommendedName>
</protein>
<organism evidence="3 4">
    <name type="scientific">Bradyrhizobium lablabi</name>
    <dbReference type="NCBI Taxonomy" id="722472"/>
    <lineage>
        <taxon>Bacteria</taxon>
        <taxon>Pseudomonadati</taxon>
        <taxon>Pseudomonadota</taxon>
        <taxon>Alphaproteobacteria</taxon>
        <taxon>Hyphomicrobiales</taxon>
        <taxon>Nitrobacteraceae</taxon>
        <taxon>Bradyrhizobium</taxon>
    </lineage>
</organism>
<accession>A0A0R3MD64</accession>
<dbReference type="Pfam" id="PF05876">
    <property type="entry name" value="GpA_ATPase"/>
    <property type="match status" value="1"/>
</dbReference>
<dbReference type="AlphaFoldDB" id="A0A0R3MD64"/>
<dbReference type="EMBL" id="LLYB01000113">
    <property type="protein sequence ID" value="KRR17820.1"/>
    <property type="molecule type" value="Genomic_DNA"/>
</dbReference>
<reference evidence="3 4" key="1">
    <citation type="submission" date="2014-03" db="EMBL/GenBank/DDBJ databases">
        <title>Bradyrhizobium valentinum sp. nov., isolated from effective nodules of Lupinus mariae-josephae, a lupine endemic of basic-lime soils in Eastern Spain.</title>
        <authorList>
            <person name="Duran D."/>
            <person name="Rey L."/>
            <person name="Navarro A."/>
            <person name="Busquets A."/>
            <person name="Imperial J."/>
            <person name="Ruiz-Argueso T."/>
        </authorList>
    </citation>
    <scope>NUCLEOTIDE SEQUENCE [LARGE SCALE GENOMIC DNA]</scope>
    <source>
        <strain evidence="3 4">CCBAU 23086</strain>
    </source>
</reference>
<dbReference type="InterPro" id="IPR046453">
    <property type="entry name" value="GpA_ATPase"/>
</dbReference>
<gene>
    <name evidence="3" type="ORF">CQ14_37660</name>
</gene>
<evidence type="ECO:0000259" key="2">
    <source>
        <dbReference type="Pfam" id="PF05876"/>
    </source>
</evidence>
<evidence type="ECO:0000313" key="3">
    <source>
        <dbReference type="EMBL" id="KRR17820.1"/>
    </source>
</evidence>
<dbReference type="Proteomes" id="UP000051660">
    <property type="component" value="Unassembled WGS sequence"/>
</dbReference>
<feature type="domain" description="Phage terminase large subunit GpA ATPase" evidence="2">
    <location>
        <begin position="10"/>
        <end position="82"/>
    </location>
</feature>
<feature type="region of interest" description="Disordered" evidence="1">
    <location>
        <begin position="190"/>
        <end position="209"/>
    </location>
</feature>
<evidence type="ECO:0000313" key="4">
    <source>
        <dbReference type="Proteomes" id="UP000051660"/>
    </source>
</evidence>
<comment type="caution">
    <text evidence="3">The sequence shown here is derived from an EMBL/GenBank/DDBJ whole genome shotgun (WGS) entry which is preliminary data.</text>
</comment>